<dbReference type="InterPro" id="IPR000121">
    <property type="entry name" value="PEP_util_C"/>
</dbReference>
<dbReference type="InterPro" id="IPR040442">
    <property type="entry name" value="Pyrv_kinase-like_dom_sf"/>
</dbReference>
<dbReference type="Gene3D" id="3.50.30.10">
    <property type="entry name" value="Phosphohistidine domain"/>
    <property type="match status" value="1"/>
</dbReference>
<name>A0A2T2X4G0_9FIRM</name>
<evidence type="ECO:0000256" key="6">
    <source>
        <dbReference type="ARBA" id="ARBA00022842"/>
    </source>
</evidence>
<evidence type="ECO:0000256" key="7">
    <source>
        <dbReference type="SAM" id="MobiDB-lite"/>
    </source>
</evidence>
<dbReference type="Pfam" id="PF00391">
    <property type="entry name" value="PEP-utilizers"/>
    <property type="match status" value="1"/>
</dbReference>
<dbReference type="SUPFAM" id="SSF51621">
    <property type="entry name" value="Phosphoenolpyruvate/pyruvate domain"/>
    <property type="match status" value="1"/>
</dbReference>
<evidence type="ECO:0000259" key="10">
    <source>
        <dbReference type="Pfam" id="PF05524"/>
    </source>
</evidence>
<dbReference type="PANTHER" id="PTHR46244">
    <property type="entry name" value="PHOSPHOENOLPYRUVATE-PROTEIN PHOSPHOTRANSFERASE"/>
    <property type="match status" value="1"/>
</dbReference>
<dbReference type="InterPro" id="IPR036618">
    <property type="entry name" value="PtsI_HPr-bd_sf"/>
</dbReference>
<dbReference type="Proteomes" id="UP000242699">
    <property type="component" value="Unassembled WGS sequence"/>
</dbReference>
<organism evidence="11 12">
    <name type="scientific">Sulfobacillus benefaciens</name>
    <dbReference type="NCBI Taxonomy" id="453960"/>
    <lineage>
        <taxon>Bacteria</taxon>
        <taxon>Bacillati</taxon>
        <taxon>Bacillota</taxon>
        <taxon>Clostridia</taxon>
        <taxon>Eubacteriales</taxon>
        <taxon>Clostridiales Family XVII. Incertae Sedis</taxon>
        <taxon>Sulfobacillus</taxon>
    </lineage>
</organism>
<evidence type="ECO:0000313" key="12">
    <source>
        <dbReference type="Proteomes" id="UP000242699"/>
    </source>
</evidence>
<dbReference type="InterPro" id="IPR008279">
    <property type="entry name" value="PEP-util_enz_mobile_dom"/>
</dbReference>
<dbReference type="Pfam" id="PF05524">
    <property type="entry name" value="PEP-utilisers_N"/>
    <property type="match status" value="1"/>
</dbReference>
<dbReference type="InterPro" id="IPR036637">
    <property type="entry name" value="Phosphohistidine_dom_sf"/>
</dbReference>
<evidence type="ECO:0000313" key="11">
    <source>
        <dbReference type="EMBL" id="PSR29328.1"/>
    </source>
</evidence>
<dbReference type="InterPro" id="IPR015813">
    <property type="entry name" value="Pyrv/PenolPyrv_kinase-like_dom"/>
</dbReference>
<accession>A0A2T2X4G0</accession>
<dbReference type="EMBL" id="PXYT01000016">
    <property type="protein sequence ID" value="PSR29328.1"/>
    <property type="molecule type" value="Genomic_DNA"/>
</dbReference>
<evidence type="ECO:0008006" key="13">
    <source>
        <dbReference type="Google" id="ProtNLM"/>
    </source>
</evidence>
<dbReference type="InterPro" id="IPR050499">
    <property type="entry name" value="PEP-utilizing_PTS_enzyme"/>
</dbReference>
<dbReference type="GO" id="GO:0046872">
    <property type="term" value="F:metal ion binding"/>
    <property type="evidence" value="ECO:0007669"/>
    <property type="project" value="UniProtKB-KW"/>
</dbReference>
<keyword evidence="6" id="KW-0460">Magnesium</keyword>
<evidence type="ECO:0000256" key="2">
    <source>
        <dbReference type="ARBA" id="ARBA00007837"/>
    </source>
</evidence>
<gene>
    <name evidence="11" type="ORF">C7B43_08255</name>
</gene>
<dbReference type="Gene3D" id="1.10.274.10">
    <property type="entry name" value="PtsI, HPr-binding domain"/>
    <property type="match status" value="1"/>
</dbReference>
<evidence type="ECO:0000259" key="9">
    <source>
        <dbReference type="Pfam" id="PF02896"/>
    </source>
</evidence>
<feature type="domain" description="PEP-utilising enzyme mobile" evidence="8">
    <location>
        <begin position="194"/>
        <end position="266"/>
    </location>
</feature>
<dbReference type="InterPro" id="IPR008731">
    <property type="entry name" value="PTS_EIN"/>
</dbReference>
<dbReference type="Pfam" id="PF02896">
    <property type="entry name" value="PEP-utilizers_C"/>
    <property type="match status" value="1"/>
</dbReference>
<keyword evidence="5" id="KW-0418">Kinase</keyword>
<sequence length="620" mass="68365">MTSLVHGLTSVLFRPAGEFPPFCLFATWLQGCQAERKQLSAWPCREYDKEKKEWKGVRYQAQVLAPGTAQGPCFLTSDPHIAQMEKKQEDWRAARLQAVKALTQMQEELQDKASKDIVQAQILMLEDPEWTSRIEALVASNSPANAIIESAEEFAASLEQLTDPYLQQRARDIRDVAGLWCRFLREKALSQPPGGSIVITKTLTVHDVVHWAEIGVPGIVCELGTPLMHASLVAQNLGIPVVALPQALSLFEAMDGSEVLVDGDAGSVFINETEQGNQRSVAPETVPKTRLRLSWKGQRLQIFANVSSVAEAARSHAFDAEGIGLVRTEFLLESAGHLLGLEEQTALYRDILRQSPGPTIFRTFDLGSDKALSFWPIETHEPNPALGTRGVRLYYLYPELLRTQLTALAMAGQGPGGVSVMFPMVKDLEDWQHCRRVASDVLSELGLPPFSLHLGVMLEVPSLGFLLPELAANHAEFVSIGSNDLYQYFSATDRERSTPSRPQVDLPKPSISDTSPGERHNISSADFALARFLAYISEQAGATGLPLSVCGQLATHNRWALLFTALKMFRLSVPAPAIPPLKAYLFESFRDLPELESEAAEALSSWLLFARWMEPDLPGS</sequence>
<dbReference type="SUPFAM" id="SSF47831">
    <property type="entry name" value="Enzyme I of the PEP:sugar phosphotransferase system HPr-binding (sub)domain"/>
    <property type="match status" value="1"/>
</dbReference>
<keyword evidence="4" id="KW-0479">Metal-binding</keyword>
<evidence type="ECO:0000256" key="5">
    <source>
        <dbReference type="ARBA" id="ARBA00022777"/>
    </source>
</evidence>
<comment type="caution">
    <text evidence="11">The sequence shown here is derived from an EMBL/GenBank/DDBJ whole genome shotgun (WGS) entry which is preliminary data.</text>
</comment>
<evidence type="ECO:0000256" key="1">
    <source>
        <dbReference type="ARBA" id="ARBA00001946"/>
    </source>
</evidence>
<reference evidence="11 12" key="1">
    <citation type="journal article" date="2014" name="BMC Genomics">
        <title>Comparison of environmental and isolate Sulfobacillus genomes reveals diverse carbon, sulfur, nitrogen, and hydrogen metabolisms.</title>
        <authorList>
            <person name="Justice N.B."/>
            <person name="Norman A."/>
            <person name="Brown C.T."/>
            <person name="Singh A."/>
            <person name="Thomas B.C."/>
            <person name="Banfield J.F."/>
        </authorList>
    </citation>
    <scope>NUCLEOTIDE SEQUENCE [LARGE SCALE GENOMIC DNA]</scope>
    <source>
        <strain evidence="11">AMDSBA1</strain>
    </source>
</reference>
<comment type="cofactor">
    <cofactor evidence="1">
        <name>Mg(2+)</name>
        <dbReference type="ChEBI" id="CHEBI:18420"/>
    </cofactor>
</comment>
<feature type="domain" description="PEP-utilising enzyme C-terminal" evidence="9">
    <location>
        <begin position="294"/>
        <end position="585"/>
    </location>
</feature>
<dbReference type="GO" id="GO:0016301">
    <property type="term" value="F:kinase activity"/>
    <property type="evidence" value="ECO:0007669"/>
    <property type="project" value="UniProtKB-KW"/>
</dbReference>
<dbReference type="SUPFAM" id="SSF52009">
    <property type="entry name" value="Phosphohistidine domain"/>
    <property type="match status" value="1"/>
</dbReference>
<evidence type="ECO:0000256" key="4">
    <source>
        <dbReference type="ARBA" id="ARBA00022723"/>
    </source>
</evidence>
<keyword evidence="3" id="KW-0808">Transferase</keyword>
<dbReference type="AlphaFoldDB" id="A0A2T2X4G0"/>
<feature type="region of interest" description="Disordered" evidence="7">
    <location>
        <begin position="494"/>
        <end position="519"/>
    </location>
</feature>
<comment type="similarity">
    <text evidence="2">Belongs to the PEP-utilizing enzyme family.</text>
</comment>
<evidence type="ECO:0000259" key="8">
    <source>
        <dbReference type="Pfam" id="PF00391"/>
    </source>
</evidence>
<evidence type="ECO:0000256" key="3">
    <source>
        <dbReference type="ARBA" id="ARBA00022679"/>
    </source>
</evidence>
<dbReference type="GO" id="GO:0009401">
    <property type="term" value="P:phosphoenolpyruvate-dependent sugar phosphotransferase system"/>
    <property type="evidence" value="ECO:0007669"/>
    <property type="project" value="InterPro"/>
</dbReference>
<feature type="domain" description="Phosphotransferase system enzyme I N-terminal" evidence="10">
    <location>
        <begin position="64"/>
        <end position="169"/>
    </location>
</feature>
<proteinExistence type="inferred from homology"/>
<dbReference type="Gene3D" id="3.20.20.60">
    <property type="entry name" value="Phosphoenolpyruvate-binding domains"/>
    <property type="match status" value="1"/>
</dbReference>
<protein>
    <recommendedName>
        <fullName evidence="13">Phosphoenolpyruvate--protein phosphotransferase</fullName>
    </recommendedName>
</protein>
<dbReference type="PANTHER" id="PTHR46244:SF6">
    <property type="entry name" value="PHOSPHOENOLPYRUVATE-PROTEIN PHOSPHOTRANSFERASE"/>
    <property type="match status" value="1"/>
</dbReference>